<comment type="caution">
    <text evidence="1">The sequence shown here is derived from an EMBL/GenBank/DDBJ whole genome shotgun (WGS) entry which is preliminary data.</text>
</comment>
<evidence type="ECO:0000313" key="2">
    <source>
        <dbReference type="Proteomes" id="UP000244523"/>
    </source>
</evidence>
<reference evidence="1 2" key="1">
    <citation type="submission" date="2018-04" db="EMBL/GenBank/DDBJ databases">
        <title>Genomic Encyclopedia of Archaeal and Bacterial Type Strains, Phase II (KMG-II): from individual species to whole genera.</title>
        <authorList>
            <person name="Goeker M."/>
        </authorList>
    </citation>
    <scope>NUCLEOTIDE SEQUENCE [LARGE SCALE GENOMIC DNA]</scope>
    <source>
        <strain evidence="1 2">DSM 29955</strain>
    </source>
</reference>
<sequence>MTYVLGSSQTVGRYAITIISEQTIAAQIAKRGAFCRCGKHPAFVLVQDGATTKALDMMGARVPLDRVTALCPAATELLT</sequence>
<dbReference type="EMBL" id="QBUD01000002">
    <property type="protein sequence ID" value="PUB17478.1"/>
    <property type="molecule type" value="Genomic_DNA"/>
</dbReference>
<dbReference type="RefSeq" id="WP_108385591.1">
    <property type="nucleotide sequence ID" value="NZ_QBUD01000002.1"/>
</dbReference>
<evidence type="ECO:0000313" key="1">
    <source>
        <dbReference type="EMBL" id="PUB17478.1"/>
    </source>
</evidence>
<organism evidence="1 2">
    <name type="scientific">Yoonia sediminilitoris</name>
    <dbReference type="NCBI Taxonomy" id="1286148"/>
    <lineage>
        <taxon>Bacteria</taxon>
        <taxon>Pseudomonadati</taxon>
        <taxon>Pseudomonadota</taxon>
        <taxon>Alphaproteobacteria</taxon>
        <taxon>Rhodobacterales</taxon>
        <taxon>Paracoccaceae</taxon>
        <taxon>Yoonia</taxon>
    </lineage>
</organism>
<gene>
    <name evidence="1" type="ORF">C8N45_102490</name>
</gene>
<accession>A0A2T6KMN6</accession>
<keyword evidence="2" id="KW-1185">Reference proteome</keyword>
<dbReference type="Proteomes" id="UP000244523">
    <property type="component" value="Unassembled WGS sequence"/>
</dbReference>
<protein>
    <submittedName>
        <fullName evidence="1">Uncharacterized protein</fullName>
    </submittedName>
</protein>
<dbReference type="AlphaFoldDB" id="A0A2T6KMN6"/>
<name>A0A2T6KMN6_9RHOB</name>
<proteinExistence type="predicted"/>